<feature type="compositionally biased region" description="Basic and acidic residues" evidence="1">
    <location>
        <begin position="124"/>
        <end position="150"/>
    </location>
</feature>
<accession>A0A6A5XZ88</accession>
<evidence type="ECO:0000256" key="1">
    <source>
        <dbReference type="SAM" id="MobiDB-lite"/>
    </source>
</evidence>
<gene>
    <name evidence="2" type="ORF">BU24DRAFT_101186</name>
</gene>
<sequence length="200" mass="22390">MRIREKRYVSISRGYLYINRDPTSQCLLHIFHPQPLNPSLNLPSPRSLLNPHNHLLLPLSLLILPATANPLPPPLPLKRRQLHRIPTLLRPPHPLNLRLPLPPLDIRIPRLAAETTALPPAPAEEPHPGGRDREGDEQAKDERADERDGDGPEVLLFVEGLCLEGGVGVGAGEDMAVGEWHVVIKLLEYVYVCVLRFHSE</sequence>
<proteinExistence type="predicted"/>
<name>A0A6A5XZ88_9PLEO</name>
<feature type="region of interest" description="Disordered" evidence="1">
    <location>
        <begin position="117"/>
        <end position="150"/>
    </location>
</feature>
<dbReference type="RefSeq" id="XP_033386974.1">
    <property type="nucleotide sequence ID" value="XM_033520692.1"/>
</dbReference>
<dbReference type="Proteomes" id="UP000799778">
    <property type="component" value="Unassembled WGS sequence"/>
</dbReference>
<keyword evidence="3" id="KW-1185">Reference proteome</keyword>
<dbReference type="EMBL" id="ML978067">
    <property type="protein sequence ID" value="KAF2018635.1"/>
    <property type="molecule type" value="Genomic_DNA"/>
</dbReference>
<dbReference type="AlphaFoldDB" id="A0A6A5XZ88"/>
<reference evidence="2" key="1">
    <citation type="journal article" date="2020" name="Stud. Mycol.">
        <title>101 Dothideomycetes genomes: a test case for predicting lifestyles and emergence of pathogens.</title>
        <authorList>
            <person name="Haridas S."/>
            <person name="Albert R."/>
            <person name="Binder M."/>
            <person name="Bloem J."/>
            <person name="Labutti K."/>
            <person name="Salamov A."/>
            <person name="Andreopoulos B."/>
            <person name="Baker S."/>
            <person name="Barry K."/>
            <person name="Bills G."/>
            <person name="Bluhm B."/>
            <person name="Cannon C."/>
            <person name="Castanera R."/>
            <person name="Culley D."/>
            <person name="Daum C."/>
            <person name="Ezra D."/>
            <person name="Gonzalez J."/>
            <person name="Henrissat B."/>
            <person name="Kuo A."/>
            <person name="Liang C."/>
            <person name="Lipzen A."/>
            <person name="Lutzoni F."/>
            <person name="Magnuson J."/>
            <person name="Mondo S."/>
            <person name="Nolan M."/>
            <person name="Ohm R."/>
            <person name="Pangilinan J."/>
            <person name="Park H.-J."/>
            <person name="Ramirez L."/>
            <person name="Alfaro M."/>
            <person name="Sun H."/>
            <person name="Tritt A."/>
            <person name="Yoshinaga Y."/>
            <person name="Zwiers L.-H."/>
            <person name="Turgeon B."/>
            <person name="Goodwin S."/>
            <person name="Spatafora J."/>
            <person name="Crous P."/>
            <person name="Grigoriev I."/>
        </authorList>
    </citation>
    <scope>NUCLEOTIDE SEQUENCE</scope>
    <source>
        <strain evidence="2">CBS 175.79</strain>
    </source>
</reference>
<protein>
    <submittedName>
        <fullName evidence="2">Uncharacterized protein</fullName>
    </submittedName>
</protein>
<dbReference type="GeneID" id="54278089"/>
<evidence type="ECO:0000313" key="2">
    <source>
        <dbReference type="EMBL" id="KAF2018635.1"/>
    </source>
</evidence>
<organism evidence="2 3">
    <name type="scientific">Aaosphaeria arxii CBS 175.79</name>
    <dbReference type="NCBI Taxonomy" id="1450172"/>
    <lineage>
        <taxon>Eukaryota</taxon>
        <taxon>Fungi</taxon>
        <taxon>Dikarya</taxon>
        <taxon>Ascomycota</taxon>
        <taxon>Pezizomycotina</taxon>
        <taxon>Dothideomycetes</taxon>
        <taxon>Pleosporomycetidae</taxon>
        <taxon>Pleosporales</taxon>
        <taxon>Pleosporales incertae sedis</taxon>
        <taxon>Aaosphaeria</taxon>
    </lineage>
</organism>
<evidence type="ECO:0000313" key="3">
    <source>
        <dbReference type="Proteomes" id="UP000799778"/>
    </source>
</evidence>